<evidence type="ECO:0000313" key="2">
    <source>
        <dbReference type="Proteomes" id="UP000289808"/>
    </source>
</evidence>
<gene>
    <name evidence="1" type="ORF">ERD32_12215</name>
</gene>
<name>A0A4Q0LN27_9LACO</name>
<organism evidence="1 2">
    <name type="scientific">Lactobacillus crispatus</name>
    <dbReference type="NCBI Taxonomy" id="47770"/>
    <lineage>
        <taxon>Bacteria</taxon>
        <taxon>Bacillati</taxon>
        <taxon>Bacillota</taxon>
        <taxon>Bacilli</taxon>
        <taxon>Lactobacillales</taxon>
        <taxon>Lactobacillaceae</taxon>
        <taxon>Lactobacillus</taxon>
    </lineage>
</organism>
<protein>
    <submittedName>
        <fullName evidence="1">Uncharacterized protein</fullName>
    </submittedName>
</protein>
<evidence type="ECO:0000313" key="1">
    <source>
        <dbReference type="EMBL" id="RXF53800.1"/>
    </source>
</evidence>
<dbReference type="AlphaFoldDB" id="A0A4Q0LN27"/>
<dbReference type="Proteomes" id="UP000289808">
    <property type="component" value="Unassembled WGS sequence"/>
</dbReference>
<reference evidence="1 2" key="1">
    <citation type="submission" date="2019-01" db="EMBL/GenBank/DDBJ databases">
        <title>The genome sequence of Lactobacillus crispatus L49.</title>
        <authorList>
            <person name="Zhong J."/>
            <person name="Zhang J."/>
        </authorList>
    </citation>
    <scope>NUCLEOTIDE SEQUENCE [LARGE SCALE GENOMIC DNA]</scope>
    <source>
        <strain evidence="1 2">L49</strain>
    </source>
</reference>
<dbReference type="EMBL" id="SCLX01000139">
    <property type="protein sequence ID" value="RXF53800.1"/>
    <property type="molecule type" value="Genomic_DNA"/>
</dbReference>
<accession>A0A4Q0LN27</accession>
<sequence>MFFVQINHTGKGFLFLIFREIKLRKYSSLHKLFYSLPFFISIDSDIKIFNILYCILVFYS</sequence>
<comment type="caution">
    <text evidence="1">The sequence shown here is derived from an EMBL/GenBank/DDBJ whole genome shotgun (WGS) entry which is preliminary data.</text>
</comment>
<proteinExistence type="predicted"/>